<evidence type="ECO:0000313" key="6">
    <source>
        <dbReference type="Proteomes" id="UP000438429"/>
    </source>
</evidence>
<reference evidence="5 6" key="1">
    <citation type="submission" date="2019-06" db="EMBL/GenBank/DDBJ databases">
        <title>Draft genomes of female and male turbot (Scophthalmus maximus).</title>
        <authorList>
            <person name="Xu H."/>
            <person name="Xu X.-W."/>
            <person name="Shao C."/>
            <person name="Chen S."/>
        </authorList>
    </citation>
    <scope>NUCLEOTIDE SEQUENCE [LARGE SCALE GENOMIC DNA]</scope>
    <source>
        <strain evidence="5">Ysfricsl-2016a</strain>
        <tissue evidence="5">Blood</tissue>
    </source>
</reference>
<dbReference type="InterPro" id="IPR050617">
    <property type="entry name" value="E3_ligase_FN3/SPRY"/>
</dbReference>
<dbReference type="Proteomes" id="UP000438429">
    <property type="component" value="Unassembled WGS sequence"/>
</dbReference>
<proteinExistence type="predicted"/>
<evidence type="ECO:0000256" key="3">
    <source>
        <dbReference type="ARBA" id="ARBA00023242"/>
    </source>
</evidence>
<dbReference type="PANTHER" id="PTHR24099:SF17">
    <property type="entry name" value="TRIPARTITE MOTIF CONTAINING 55"/>
    <property type="match status" value="1"/>
</dbReference>
<comment type="subcellular location">
    <subcellularLocation>
        <location evidence="1">Nucleus</location>
    </subcellularLocation>
</comment>
<dbReference type="GO" id="GO:0005634">
    <property type="term" value="C:nucleus"/>
    <property type="evidence" value="ECO:0007669"/>
    <property type="project" value="UniProtKB-SubCell"/>
</dbReference>
<dbReference type="EMBL" id="VEVO01000022">
    <property type="protein sequence ID" value="KAF0023879.1"/>
    <property type="molecule type" value="Genomic_DNA"/>
</dbReference>
<keyword evidence="3" id="KW-0539">Nucleus</keyword>
<sequence length="175" mass="20346">MVTRVAVVVVVVTGVLIRKQRRSAFVSFNEVGKLLNRHLDVVRRDSSRGFKDETREHKVNGHLISRCRDRFRREREEKKSLQSTLKNKTDNGKRQREQLVARFDRLVSVLEERKQQLVALISEQQDDKLKRVRSLVRQHGERLEAAAALVEAALRALEEPRMALFVQNAKVVLEE</sequence>
<dbReference type="Gene3D" id="1.20.5.170">
    <property type="match status" value="1"/>
</dbReference>
<dbReference type="GO" id="GO:0005737">
    <property type="term" value="C:cytoplasm"/>
    <property type="evidence" value="ECO:0007669"/>
    <property type="project" value="TreeGrafter"/>
</dbReference>
<gene>
    <name evidence="5" type="ORF">F2P81_024509</name>
</gene>
<accession>A0A6A4RUD4</accession>
<dbReference type="AlphaFoldDB" id="A0A6A4RUD4"/>
<organism evidence="5 6">
    <name type="scientific">Scophthalmus maximus</name>
    <name type="common">Turbot</name>
    <name type="synonym">Psetta maxima</name>
    <dbReference type="NCBI Taxonomy" id="52904"/>
    <lineage>
        <taxon>Eukaryota</taxon>
        <taxon>Metazoa</taxon>
        <taxon>Chordata</taxon>
        <taxon>Craniata</taxon>
        <taxon>Vertebrata</taxon>
        <taxon>Euteleostomi</taxon>
        <taxon>Actinopterygii</taxon>
        <taxon>Neopterygii</taxon>
        <taxon>Teleostei</taxon>
        <taxon>Neoteleostei</taxon>
        <taxon>Acanthomorphata</taxon>
        <taxon>Carangaria</taxon>
        <taxon>Pleuronectiformes</taxon>
        <taxon>Pleuronectoidei</taxon>
        <taxon>Scophthalmidae</taxon>
        <taxon>Scophthalmus</taxon>
    </lineage>
</organism>
<dbReference type="GO" id="GO:0070507">
    <property type="term" value="P:regulation of microtubule cytoskeleton organization"/>
    <property type="evidence" value="ECO:0007669"/>
    <property type="project" value="TreeGrafter"/>
</dbReference>
<evidence type="ECO:0000313" key="5">
    <source>
        <dbReference type="EMBL" id="KAF0023879.1"/>
    </source>
</evidence>
<comment type="caution">
    <text evidence="5">The sequence shown here is derived from an EMBL/GenBank/DDBJ whole genome shotgun (WGS) entry which is preliminary data.</text>
</comment>
<name>A0A6A4RUD4_SCOMX</name>
<keyword evidence="2" id="KW-0808">Transferase</keyword>
<evidence type="ECO:0000256" key="2">
    <source>
        <dbReference type="ARBA" id="ARBA00022679"/>
    </source>
</evidence>
<evidence type="ECO:0000256" key="4">
    <source>
        <dbReference type="SAM" id="MobiDB-lite"/>
    </source>
</evidence>
<evidence type="ECO:0000256" key="1">
    <source>
        <dbReference type="ARBA" id="ARBA00004123"/>
    </source>
</evidence>
<protein>
    <submittedName>
        <fullName evidence="5">Uncharacterized protein</fullName>
    </submittedName>
</protein>
<dbReference type="GO" id="GO:0016740">
    <property type="term" value="F:transferase activity"/>
    <property type="evidence" value="ECO:0007669"/>
    <property type="project" value="UniProtKB-KW"/>
</dbReference>
<feature type="region of interest" description="Disordered" evidence="4">
    <location>
        <begin position="74"/>
        <end position="94"/>
    </location>
</feature>
<dbReference type="PANTHER" id="PTHR24099">
    <property type="entry name" value="E3 UBIQUITIN-PROTEIN LIGASE TRIM36-RELATED"/>
    <property type="match status" value="1"/>
</dbReference>